<evidence type="ECO:0000313" key="3">
    <source>
        <dbReference type="EMBL" id="MBT0608443.1"/>
    </source>
</evidence>
<keyword evidence="1 3" id="KW-0238">DNA-binding</keyword>
<evidence type="ECO:0000256" key="1">
    <source>
        <dbReference type="ARBA" id="ARBA00023125"/>
    </source>
</evidence>
<accession>A0ABS5S5G4</accession>
<dbReference type="SUPFAM" id="SSF47729">
    <property type="entry name" value="IHF-like DNA-binding proteins"/>
    <property type="match status" value="1"/>
</dbReference>
<evidence type="ECO:0000259" key="2">
    <source>
        <dbReference type="Pfam" id="PF18291"/>
    </source>
</evidence>
<dbReference type="InterPro" id="IPR010992">
    <property type="entry name" value="IHF-like_DNA-bd_dom_sf"/>
</dbReference>
<dbReference type="NCBIfam" id="TIGR01201">
    <property type="entry name" value="HU_rel"/>
    <property type="match status" value="1"/>
</dbReference>
<dbReference type="Pfam" id="PF18291">
    <property type="entry name" value="HU-HIG"/>
    <property type="match status" value="1"/>
</dbReference>
<dbReference type="InterPro" id="IPR041607">
    <property type="entry name" value="HU-HIG"/>
</dbReference>
<dbReference type="EMBL" id="JAHCTB010000004">
    <property type="protein sequence ID" value="MBT0608443.1"/>
    <property type="molecule type" value="Genomic_DNA"/>
</dbReference>
<comment type="caution">
    <text evidence="3">The sequence shown here is derived from an EMBL/GenBank/DDBJ whole genome shotgun (WGS) entry which is preliminary data.</text>
</comment>
<keyword evidence="4" id="KW-1185">Reference proteome</keyword>
<dbReference type="GO" id="GO:0003677">
    <property type="term" value="F:DNA binding"/>
    <property type="evidence" value="ECO:0007669"/>
    <property type="project" value="UniProtKB-KW"/>
</dbReference>
<dbReference type="Proteomes" id="UP001297092">
    <property type="component" value="Unassembled WGS sequence"/>
</dbReference>
<organism evidence="3 4">
    <name type="scientific">Aequorivita echinoideorum</name>
    <dbReference type="NCBI Taxonomy" id="1549647"/>
    <lineage>
        <taxon>Bacteria</taxon>
        <taxon>Pseudomonadati</taxon>
        <taxon>Bacteroidota</taxon>
        <taxon>Flavobacteriia</taxon>
        <taxon>Flavobacteriales</taxon>
        <taxon>Flavobacteriaceae</taxon>
        <taxon>Aequorivita</taxon>
    </lineage>
</organism>
<dbReference type="RefSeq" id="WP_214113314.1">
    <property type="nucleotide sequence ID" value="NZ_JAHCTB010000004.1"/>
</dbReference>
<gene>
    <name evidence="3" type="ORF">KIV10_09635</name>
</gene>
<protein>
    <submittedName>
        <fullName evidence="3">DNA-binding protein</fullName>
    </submittedName>
</protein>
<name>A0ABS5S5G4_9FLAO</name>
<sequence length="128" mass="14986">MAIKYRVTKRKDTINNETDCKYIMQAISKGEVNLRRLSWEISNMSTHTEGDVYGVLIMLVKQMRDHLEQGETVVLDDMGRFKIGFQCQPETMPEKLSKKSIKKFSVNYMPSKELKHWLKTGLEVEKEK</sequence>
<feature type="domain" description="HU" evidence="2">
    <location>
        <begin position="1"/>
        <end position="126"/>
    </location>
</feature>
<evidence type="ECO:0000313" key="4">
    <source>
        <dbReference type="Proteomes" id="UP001297092"/>
    </source>
</evidence>
<dbReference type="InterPro" id="IPR005902">
    <property type="entry name" value="HU_DNA-bd_put"/>
</dbReference>
<reference evidence="3 4" key="1">
    <citation type="submission" date="2021-05" db="EMBL/GenBank/DDBJ databases">
        <title>Aequorivita echinoideorum JCM 30378 genome.</title>
        <authorList>
            <person name="Zhang H."/>
            <person name="Li C."/>
        </authorList>
    </citation>
    <scope>NUCLEOTIDE SEQUENCE [LARGE SCALE GENOMIC DNA]</scope>
    <source>
        <strain evidence="3 4">JCM30378</strain>
    </source>
</reference>
<proteinExistence type="predicted"/>